<dbReference type="Proteomes" id="UP000324585">
    <property type="component" value="Unassembled WGS sequence"/>
</dbReference>
<evidence type="ECO:0000313" key="3">
    <source>
        <dbReference type="Proteomes" id="UP000324585"/>
    </source>
</evidence>
<keyword evidence="1" id="KW-0812">Transmembrane</keyword>
<accession>A0A5J4YMY6</accession>
<evidence type="ECO:0000256" key="1">
    <source>
        <dbReference type="SAM" id="Phobius"/>
    </source>
</evidence>
<feature type="transmembrane region" description="Helical" evidence="1">
    <location>
        <begin position="185"/>
        <end position="204"/>
    </location>
</feature>
<gene>
    <name evidence="2" type="ORF">FVE85_8259</name>
</gene>
<protein>
    <submittedName>
        <fullName evidence="2">Uncharacterized protein</fullName>
    </submittedName>
</protein>
<keyword evidence="1" id="KW-1133">Transmembrane helix</keyword>
<dbReference type="EMBL" id="VRMN01000011">
    <property type="protein sequence ID" value="KAA8491777.1"/>
    <property type="molecule type" value="Genomic_DNA"/>
</dbReference>
<name>A0A5J4YMY6_PORPP</name>
<feature type="transmembrane region" description="Helical" evidence="1">
    <location>
        <begin position="153"/>
        <end position="173"/>
    </location>
</feature>
<keyword evidence="1" id="KW-0472">Membrane</keyword>
<comment type="caution">
    <text evidence="2">The sequence shown here is derived from an EMBL/GenBank/DDBJ whole genome shotgun (WGS) entry which is preliminary data.</text>
</comment>
<sequence length="588" mass="64222">MKIAVIGGGLQGCAAVYYVNQVLAADVAQAASTNSVGGQLQGHERESSAWPSHPHTVVLFEESHALGGHAISDQHVGRMVRFTRGGILCSLVTAAGNVETLQVDTSFGVFDWDRAQIVFSTVPLLLIPIMRWWSKIMSSWRTVHWARYAARAFHVLLVAVVWLFTAYVAYRAWLHSPGIFERLLALLKCFCLAYVAVITPHGILRRIFSSLSFGYGLMRCVWRYGVAVAVAHGAQVGSVDAVRQLERFKVGMFCTNMAQVWKGADLDRVVHRSAATLIRDTRASEQYQNDIILPAHVEMGLSPASLPELDVISSLLTFLAMARMDPLATAPLQCAFGVGSARRLCSFLTQGAEVKLGHTVTAMHFSGSTGKQHRLTVRQPDGSFMQNVDFDAVLVCTELAPDMDASVRVVSATGERIAVGELLGSRRTERLGALFVVAVEGRLCLAPGIDGARLPELVNVVGRDCILKRILRIPSARCDSFRLEFFSSDRDLVYRTVEALFPDPAQRRIVSIAHIPGLLYEPTFVASSSAGDSREGSDASSEPSFVLGKGVVYCKAIRRYARDVEMDLLAARTGASLLSERVRWASVA</sequence>
<keyword evidence="3" id="KW-1185">Reference proteome</keyword>
<evidence type="ECO:0000313" key="2">
    <source>
        <dbReference type="EMBL" id="KAA8491777.1"/>
    </source>
</evidence>
<reference evidence="3" key="1">
    <citation type="journal article" date="2019" name="Nat. Commun.">
        <title>Expansion of phycobilisome linker gene families in mesophilic red algae.</title>
        <authorList>
            <person name="Lee J."/>
            <person name="Kim D."/>
            <person name="Bhattacharya D."/>
            <person name="Yoon H.S."/>
        </authorList>
    </citation>
    <scope>NUCLEOTIDE SEQUENCE [LARGE SCALE GENOMIC DNA]</scope>
    <source>
        <strain evidence="3">CCMP 1328</strain>
    </source>
</reference>
<proteinExistence type="predicted"/>
<dbReference type="AlphaFoldDB" id="A0A5J4YMY6"/>
<dbReference type="SUPFAM" id="SSF51905">
    <property type="entry name" value="FAD/NAD(P)-binding domain"/>
    <property type="match status" value="1"/>
</dbReference>
<feature type="transmembrane region" description="Helical" evidence="1">
    <location>
        <begin position="115"/>
        <end position="133"/>
    </location>
</feature>
<dbReference type="OMA" id="QGHERES"/>
<organism evidence="2 3">
    <name type="scientific">Porphyridium purpureum</name>
    <name type="common">Red alga</name>
    <name type="synonym">Porphyridium cruentum</name>
    <dbReference type="NCBI Taxonomy" id="35688"/>
    <lineage>
        <taxon>Eukaryota</taxon>
        <taxon>Rhodophyta</taxon>
        <taxon>Bangiophyceae</taxon>
        <taxon>Porphyridiales</taxon>
        <taxon>Porphyridiaceae</taxon>
        <taxon>Porphyridium</taxon>
    </lineage>
</organism>
<dbReference type="InterPro" id="IPR036188">
    <property type="entry name" value="FAD/NAD-bd_sf"/>
</dbReference>